<reference evidence="1" key="1">
    <citation type="submission" date="2007-06" db="EMBL/GenBank/DDBJ databases">
        <title>Full length cDNA sequences from Sitka Spruce (Picea sitchensis).</title>
        <authorList>
            <person name="Ralph S.G."/>
            <person name="Chun H.E."/>
            <person name="Liao N."/>
            <person name="Ali J."/>
            <person name="Reid K."/>
            <person name="Kolosova N."/>
            <person name="Cooper N."/>
            <person name="Cullis C."/>
            <person name="Jancsik S."/>
            <person name="Moore R."/>
            <person name="Mayo M."/>
            <person name="Wagner S."/>
            <person name="Holt R.A."/>
            <person name="Jones S.J.M."/>
            <person name="Marra M.A."/>
            <person name="Ritland C.E."/>
            <person name="Ritland K."/>
            <person name="Bohlmann J."/>
        </authorList>
    </citation>
    <scope>NUCLEOTIDE SEQUENCE</scope>
    <source>
        <tissue evidence="1">Bark</tissue>
    </source>
</reference>
<dbReference type="EMBL" id="EF678614">
    <property type="protein sequence ID" value="ABR18353.1"/>
    <property type="molecule type" value="mRNA"/>
</dbReference>
<protein>
    <submittedName>
        <fullName evidence="1">Uncharacterized protein</fullName>
    </submittedName>
</protein>
<dbReference type="AlphaFoldDB" id="B8LRS3"/>
<organism evidence="1">
    <name type="scientific">Picea sitchensis</name>
    <name type="common">Sitka spruce</name>
    <name type="synonym">Pinus sitchensis</name>
    <dbReference type="NCBI Taxonomy" id="3332"/>
    <lineage>
        <taxon>Eukaryota</taxon>
        <taxon>Viridiplantae</taxon>
        <taxon>Streptophyta</taxon>
        <taxon>Embryophyta</taxon>
        <taxon>Tracheophyta</taxon>
        <taxon>Spermatophyta</taxon>
        <taxon>Pinopsida</taxon>
        <taxon>Pinidae</taxon>
        <taxon>Conifers I</taxon>
        <taxon>Pinales</taxon>
        <taxon>Pinaceae</taxon>
        <taxon>Picea</taxon>
    </lineage>
</organism>
<evidence type="ECO:0000313" key="1">
    <source>
        <dbReference type="EMBL" id="ABR18353.1"/>
    </source>
</evidence>
<accession>B8LRS3</accession>
<proteinExistence type="evidence at transcript level"/>
<sequence>MVGVECFGEEAVFNPVRWQPLDSGEFTAQIVAI</sequence>
<name>B8LRS3_PICSI</name>